<comment type="catalytic activity">
    <reaction evidence="5 6">
        <text>queuosine 5'-phosphate + H2O = queuine + D-ribose 5-phosphate</text>
        <dbReference type="Rhea" id="RHEA:75387"/>
        <dbReference type="ChEBI" id="CHEBI:15377"/>
        <dbReference type="ChEBI" id="CHEBI:17433"/>
        <dbReference type="ChEBI" id="CHEBI:78346"/>
        <dbReference type="ChEBI" id="CHEBI:194371"/>
    </reaction>
    <physiologicalReaction direction="left-to-right" evidence="5 6">
        <dbReference type="Rhea" id="RHEA:75388"/>
    </physiologicalReaction>
</comment>
<organism evidence="7 8">
    <name type="scientific">Eumeta variegata</name>
    <name type="common">Bagworm moth</name>
    <name type="synonym">Eumeta japonica</name>
    <dbReference type="NCBI Taxonomy" id="151549"/>
    <lineage>
        <taxon>Eukaryota</taxon>
        <taxon>Metazoa</taxon>
        <taxon>Ecdysozoa</taxon>
        <taxon>Arthropoda</taxon>
        <taxon>Hexapoda</taxon>
        <taxon>Insecta</taxon>
        <taxon>Pterygota</taxon>
        <taxon>Neoptera</taxon>
        <taxon>Endopterygota</taxon>
        <taxon>Lepidoptera</taxon>
        <taxon>Glossata</taxon>
        <taxon>Ditrysia</taxon>
        <taxon>Tineoidea</taxon>
        <taxon>Psychidae</taxon>
        <taxon>Oiketicinae</taxon>
        <taxon>Eumeta</taxon>
    </lineage>
</organism>
<keyword evidence="1 6" id="KW-0378">Hydrolase</keyword>
<dbReference type="OrthoDB" id="416777at2759"/>
<evidence type="ECO:0000256" key="4">
    <source>
        <dbReference type="ARBA" id="ARBA00035393"/>
    </source>
</evidence>
<accession>A0A4C1VUF2</accession>
<dbReference type="Pfam" id="PF10343">
    <property type="entry name" value="Q_salvage"/>
    <property type="match status" value="1"/>
</dbReference>
<keyword evidence="8" id="KW-1185">Reference proteome</keyword>
<dbReference type="GO" id="GO:0006400">
    <property type="term" value="P:tRNA modification"/>
    <property type="evidence" value="ECO:0007669"/>
    <property type="project" value="TreeGrafter"/>
</dbReference>
<dbReference type="Proteomes" id="UP000299102">
    <property type="component" value="Unassembled WGS sequence"/>
</dbReference>
<dbReference type="AlphaFoldDB" id="A0A4C1VUF2"/>
<dbReference type="PANTHER" id="PTHR21314">
    <property type="entry name" value="QUEUOSINE 5'-PHOSPHATE N-GLYCOSYLASE_HYDROLASE-RELATED"/>
    <property type="match status" value="1"/>
</dbReference>
<evidence type="ECO:0000256" key="1">
    <source>
        <dbReference type="ARBA" id="ARBA00022801"/>
    </source>
</evidence>
<evidence type="ECO:0000313" key="7">
    <source>
        <dbReference type="EMBL" id="GBP42806.1"/>
    </source>
</evidence>
<evidence type="ECO:0000256" key="3">
    <source>
        <dbReference type="ARBA" id="ARBA00035306"/>
    </source>
</evidence>
<gene>
    <name evidence="7" type="primary">C9orf64</name>
    <name evidence="7" type="ORF">EVAR_83323_1</name>
</gene>
<evidence type="ECO:0000313" key="8">
    <source>
        <dbReference type="Proteomes" id="UP000299102"/>
    </source>
</evidence>
<evidence type="ECO:0000256" key="5">
    <source>
        <dbReference type="ARBA" id="ARBA00048204"/>
    </source>
</evidence>
<dbReference type="EMBL" id="BGZK01000424">
    <property type="protein sequence ID" value="GBP42806.1"/>
    <property type="molecule type" value="Genomic_DNA"/>
</dbReference>
<dbReference type="STRING" id="151549.A0A4C1VUF2"/>
<reference evidence="7 8" key="1">
    <citation type="journal article" date="2019" name="Commun. Biol.">
        <title>The bagworm genome reveals a unique fibroin gene that provides high tensile strength.</title>
        <authorList>
            <person name="Kono N."/>
            <person name="Nakamura H."/>
            <person name="Ohtoshi R."/>
            <person name="Tomita M."/>
            <person name="Numata K."/>
            <person name="Arakawa K."/>
        </authorList>
    </citation>
    <scope>NUCLEOTIDE SEQUENCE [LARGE SCALE GENOMIC DNA]</scope>
</reference>
<evidence type="ECO:0000256" key="2">
    <source>
        <dbReference type="ARBA" id="ARBA00035119"/>
    </source>
</evidence>
<dbReference type="PANTHER" id="PTHR21314:SF0">
    <property type="entry name" value="QUEUOSINE 5'-PHOSPHATE N-GLYCOSYLASE_HYDROLASE"/>
    <property type="match status" value="1"/>
</dbReference>
<dbReference type="InterPro" id="IPR019438">
    <property type="entry name" value="Q_salvage"/>
</dbReference>
<name>A0A4C1VUF2_EUMVA</name>
<sequence length="266" mass="30904">MLRDGVMDPAESGRYISMNAKHVHIYEEGLERLCDEEGFDIANPNFYSKITEEQLRHIMRGDNEISIPLFEQRLKILHEVGLVLIDKFKGTFEECVKQANKSAVKLLEIVLNNFDCFVDEGIYKGKKVSFYKRAQILVADLWNFFGGENWGKFVDIDKLTMFADYRVPQVLAHFGVLVYSDDLKRLIIKGAGSIENGSDLEMEIRGCSIHAVQLLKEKIEQKVKSKEEKVEVPNSALIDYFLWCYRRKHAKEVEVEPFHKTYCIYY</sequence>
<dbReference type="GO" id="GO:0016787">
    <property type="term" value="F:hydrolase activity"/>
    <property type="evidence" value="ECO:0007669"/>
    <property type="project" value="UniProtKB-KW"/>
</dbReference>
<dbReference type="EC" id="3.2.2.-" evidence="6"/>
<comment type="similarity">
    <text evidence="2 6">Belongs to the QNG1 protein family.</text>
</comment>
<protein>
    <recommendedName>
        <fullName evidence="3 6">Queuosine 5'-phosphate N-glycosylase/hydrolase</fullName>
        <ecNumber evidence="6">3.2.2.-</ecNumber>
    </recommendedName>
    <alternativeName>
        <fullName evidence="4 6">Queuosine-nucleotide N-glycosylase/hydrolase</fullName>
    </alternativeName>
</protein>
<comment type="function">
    <text evidence="6">Catalyzes the hydrolysis of queuosine 5'-phosphate, releasing the nucleobase queuine (q). Is required for salvage of queuine from exogenous queuosine (Q) that is imported and then converted to queuosine 5'-phosphate intracellularly.</text>
</comment>
<evidence type="ECO:0000256" key="6">
    <source>
        <dbReference type="RuleBase" id="RU365002"/>
    </source>
</evidence>
<proteinExistence type="inferred from homology"/>
<comment type="caution">
    <text evidence="7">The sequence shown here is derived from an EMBL/GenBank/DDBJ whole genome shotgun (WGS) entry which is preliminary data.</text>
</comment>